<comment type="caution">
    <text evidence="2">The sequence shown here is derived from an EMBL/GenBank/DDBJ whole genome shotgun (WGS) entry which is preliminary data.</text>
</comment>
<evidence type="ECO:0000256" key="1">
    <source>
        <dbReference type="SAM" id="MobiDB-lite"/>
    </source>
</evidence>
<feature type="compositionally biased region" description="Low complexity" evidence="1">
    <location>
        <begin position="173"/>
        <end position="183"/>
    </location>
</feature>
<name>A0A6V8QQN2_TRIAP</name>
<dbReference type="AlphaFoldDB" id="A0A6V8QQN2"/>
<dbReference type="OrthoDB" id="5397087at2759"/>
<organism evidence="2 3">
    <name type="scientific">Trichoderma asperellum</name>
    <name type="common">Filamentous fungus</name>
    <dbReference type="NCBI Taxonomy" id="101201"/>
    <lineage>
        <taxon>Eukaryota</taxon>
        <taxon>Fungi</taxon>
        <taxon>Dikarya</taxon>
        <taxon>Ascomycota</taxon>
        <taxon>Pezizomycotina</taxon>
        <taxon>Sordariomycetes</taxon>
        <taxon>Hypocreomycetidae</taxon>
        <taxon>Hypocreales</taxon>
        <taxon>Hypocreaceae</taxon>
        <taxon>Trichoderma</taxon>
    </lineage>
</organism>
<dbReference type="Proteomes" id="UP000517252">
    <property type="component" value="Unassembled WGS sequence"/>
</dbReference>
<proteinExistence type="predicted"/>
<evidence type="ECO:0000313" key="2">
    <source>
        <dbReference type="EMBL" id="GFP54864.1"/>
    </source>
</evidence>
<dbReference type="EMBL" id="BLZH01000004">
    <property type="protein sequence ID" value="GFP54864.1"/>
    <property type="molecule type" value="Genomic_DNA"/>
</dbReference>
<feature type="region of interest" description="Disordered" evidence="1">
    <location>
        <begin position="1"/>
        <end position="41"/>
    </location>
</feature>
<sequence>MARQTGTTKPKGTTKPRHTKSRDASSVSGAGKKDKKEKKLPRLEFTERALVAASRRDDRTLELRIESAYKASAIHKARTGKGFFVSEAGVLNKEMYEEDALLPRFTAMGLSAPPGFVVDPNTVRDLLAESDRSWRENDVNKMFAQMFPHANEHARRFSQQSSPLQPYSPPEYSPSSIPSSMSPTSPPPPFESPTSMQLPQHSPQFPQWDSNNLDFTMQQPQAQAQAPSDLFPPLFDFSSSSASDQSMSSMSTPSFGGSPIPEFLHIDPAQTQHHQMLHQDLFPVEDSALFWE</sequence>
<accession>A0A6V8QQN2</accession>
<evidence type="ECO:0000313" key="3">
    <source>
        <dbReference type="Proteomes" id="UP000517252"/>
    </source>
</evidence>
<feature type="compositionally biased region" description="Low complexity" evidence="1">
    <location>
        <begin position="1"/>
        <end position="11"/>
    </location>
</feature>
<feature type="region of interest" description="Disordered" evidence="1">
    <location>
        <begin position="153"/>
        <end position="204"/>
    </location>
</feature>
<protein>
    <submittedName>
        <fullName evidence="2">Uncharacterized protein</fullName>
    </submittedName>
</protein>
<gene>
    <name evidence="2" type="ORF">TASIC1_0004048900</name>
</gene>
<reference evidence="2 3" key="1">
    <citation type="submission" date="2020-07" db="EMBL/GenBank/DDBJ databases">
        <title>Trichoderma asperellum IC-1 whole genome shotgun sequence.</title>
        <authorList>
            <person name="Kanamasa S."/>
            <person name="Takahashi H."/>
        </authorList>
    </citation>
    <scope>NUCLEOTIDE SEQUENCE [LARGE SCALE GENOMIC DNA]</scope>
    <source>
        <strain evidence="2 3">IC-1</strain>
    </source>
</reference>